<dbReference type="Proteomes" id="UP000019116">
    <property type="component" value="Chromosome 6B"/>
</dbReference>
<dbReference type="PROSITE" id="PS50181">
    <property type="entry name" value="FBOX"/>
    <property type="match status" value="1"/>
</dbReference>
<dbReference type="SUPFAM" id="SSF81383">
    <property type="entry name" value="F-box domain"/>
    <property type="match status" value="1"/>
</dbReference>
<dbReference type="Gramene" id="TraesCS6B02G009900.1">
    <property type="protein sequence ID" value="TraesCS6B02G009900.1.cds1"/>
    <property type="gene ID" value="TraesCS6B02G009900"/>
</dbReference>
<evidence type="ECO:0000313" key="2">
    <source>
        <dbReference type="EnsemblPlants" id="TraesCS6B02G009900.1.cds1"/>
    </source>
</evidence>
<dbReference type="STRING" id="4565.A0A3B6PCY4"/>
<dbReference type="Gramene" id="TraesJUL6B03G03446630.1">
    <property type="protein sequence ID" value="TraesJUL6B03G03446630.1.CDS1"/>
    <property type="gene ID" value="TraesJUL6B03G03446630"/>
</dbReference>
<reference evidence="2" key="1">
    <citation type="submission" date="2018-08" db="EMBL/GenBank/DDBJ databases">
        <authorList>
            <person name="Rossello M."/>
        </authorList>
    </citation>
    <scope>NUCLEOTIDE SEQUENCE [LARGE SCALE GENOMIC DNA]</scope>
    <source>
        <strain evidence="2">cv. Chinese Spring</strain>
    </source>
</reference>
<dbReference type="PANTHER" id="PTHR31672:SF2">
    <property type="entry name" value="F-BOX DOMAIN-CONTAINING PROTEIN"/>
    <property type="match status" value="1"/>
</dbReference>
<dbReference type="OrthoDB" id="610337at2759"/>
<name>A0A3B6PCY4_WHEAT</name>
<evidence type="ECO:0000313" key="3">
    <source>
        <dbReference type="Proteomes" id="UP000019116"/>
    </source>
</evidence>
<feature type="domain" description="F-box" evidence="1">
    <location>
        <begin position="1"/>
        <end position="43"/>
    </location>
</feature>
<dbReference type="Gene3D" id="1.20.1280.50">
    <property type="match status" value="1"/>
</dbReference>
<protein>
    <recommendedName>
        <fullName evidence="1">F-box domain-containing protein</fullName>
    </recommendedName>
</protein>
<dbReference type="AlphaFoldDB" id="A0A3B6PCY4"/>
<dbReference type="Gramene" id="TraesNOR6B03G03453830.1">
    <property type="protein sequence ID" value="TraesNOR6B03G03453830.1.CDS1"/>
    <property type="gene ID" value="TraesNOR6B03G03453830"/>
</dbReference>
<dbReference type="NCBIfam" id="TIGR01640">
    <property type="entry name" value="F_box_assoc_1"/>
    <property type="match status" value="1"/>
</dbReference>
<dbReference type="InterPro" id="IPR013187">
    <property type="entry name" value="F-box-assoc_dom_typ3"/>
</dbReference>
<accession>A0A3B6PCY4</accession>
<proteinExistence type="predicted"/>
<dbReference type="InterPro" id="IPR001810">
    <property type="entry name" value="F-box_dom"/>
</dbReference>
<dbReference type="InterPro" id="IPR050796">
    <property type="entry name" value="SCF_F-box_component"/>
</dbReference>
<dbReference type="InterPro" id="IPR017451">
    <property type="entry name" value="F-box-assoc_interact_dom"/>
</dbReference>
<dbReference type="Pfam" id="PF08268">
    <property type="entry name" value="FBA_3"/>
    <property type="match status" value="1"/>
</dbReference>
<dbReference type="Gramene" id="TraesCS6B03G0023000.1">
    <property type="protein sequence ID" value="TraesCS6B03G0023000.1.CDS1"/>
    <property type="gene ID" value="TraesCS6B03G0023000"/>
</dbReference>
<dbReference type="SMART" id="SM00256">
    <property type="entry name" value="FBOX"/>
    <property type="match status" value="1"/>
</dbReference>
<reference evidence="2" key="2">
    <citation type="submission" date="2018-10" db="UniProtKB">
        <authorList>
            <consortium name="EnsemblPlants"/>
        </authorList>
    </citation>
    <scope>IDENTIFICATION</scope>
</reference>
<evidence type="ECO:0000259" key="1">
    <source>
        <dbReference type="PROSITE" id="PS50181"/>
    </source>
</evidence>
<dbReference type="OMA" id="VELWWEV"/>
<sequence>MESFGEELLRAILVKLPTRDLARCSCVSRQWRTVVGEPSFRRLHASATHVVSGPPETLAVTEIRGMRIRLEAVVLNVASKKTMCRITDLAGGYGPTNACNGFLCFAANAQDWHVCVCNPVTGDKIKIAPPPENKDVGSRMYAMGFSALTKQYKLFRLSFHHRDHSGHYLDVYTLGGHDGWRRNPHLLPCRARYNCEFPPPVLIDGKLYVLGEPAEYRQASDKIIVIDVDSETHCVHHLPEEFTGAVIAAMHAFNLSGQLCIAMRLAGQQRLRFWVMPPLLGMSLFGDWELRYTFDMSVDDDGREDKSRGAWFDDGDGMLCYRLHDHLYQYDTTNNKEEVDGSMQWDHDIQLPEVPPQEKQRWNVYSGYCPSLVSPRLAFASPMTSPGHIDEQELFEKALVHALRRKKTLNLKKPFPTNVGLPDCTGDDVLPKGFASQNSNQST</sequence>
<dbReference type="EnsemblPlants" id="TraesCS6B02G009900.1">
    <property type="protein sequence ID" value="TraesCS6B02G009900.1.cds1"/>
    <property type="gene ID" value="TraesCS6B02G009900"/>
</dbReference>
<organism evidence="2">
    <name type="scientific">Triticum aestivum</name>
    <name type="common">Wheat</name>
    <dbReference type="NCBI Taxonomy" id="4565"/>
    <lineage>
        <taxon>Eukaryota</taxon>
        <taxon>Viridiplantae</taxon>
        <taxon>Streptophyta</taxon>
        <taxon>Embryophyta</taxon>
        <taxon>Tracheophyta</taxon>
        <taxon>Spermatophyta</taxon>
        <taxon>Magnoliopsida</taxon>
        <taxon>Liliopsida</taxon>
        <taxon>Poales</taxon>
        <taxon>Poaceae</taxon>
        <taxon>BOP clade</taxon>
        <taxon>Pooideae</taxon>
        <taxon>Triticodae</taxon>
        <taxon>Triticeae</taxon>
        <taxon>Triticinae</taxon>
        <taxon>Triticum</taxon>
    </lineage>
</organism>
<keyword evidence="3" id="KW-1185">Reference proteome</keyword>
<dbReference type="InterPro" id="IPR036047">
    <property type="entry name" value="F-box-like_dom_sf"/>
</dbReference>
<dbReference type="PANTHER" id="PTHR31672">
    <property type="entry name" value="BNACNNG10540D PROTEIN"/>
    <property type="match status" value="1"/>
</dbReference>
<dbReference type="Pfam" id="PF00646">
    <property type="entry name" value="F-box"/>
    <property type="match status" value="1"/>
</dbReference>